<dbReference type="InterPro" id="IPR000182">
    <property type="entry name" value="GNAT_dom"/>
</dbReference>
<dbReference type="Gene3D" id="3.40.630.30">
    <property type="match status" value="1"/>
</dbReference>
<name>V6IYE9_9BACL</name>
<dbReference type="InterPro" id="IPR016181">
    <property type="entry name" value="Acyl_CoA_acyltransferase"/>
</dbReference>
<dbReference type="Pfam" id="PF00583">
    <property type="entry name" value="Acetyltransf_1"/>
    <property type="match status" value="1"/>
</dbReference>
<reference evidence="2 3" key="1">
    <citation type="journal article" date="2013" name="Genome Announc.">
        <title>Genome Sequence of Sporolactobacillus laevolacticus DSM442, an Efficient Polymer-Grade D-Lactate Producer from Agricultural Waste Cottonseed as a Nitrogen Source.</title>
        <authorList>
            <person name="Wang H."/>
            <person name="Wang L."/>
            <person name="Ju J."/>
            <person name="Yu B."/>
            <person name="Ma Y."/>
        </authorList>
    </citation>
    <scope>NUCLEOTIDE SEQUENCE [LARGE SCALE GENOMIC DNA]</scope>
    <source>
        <strain evidence="2 3">DSM 442</strain>
    </source>
</reference>
<dbReference type="PROSITE" id="PS51186">
    <property type="entry name" value="GNAT"/>
    <property type="match status" value="1"/>
</dbReference>
<dbReference type="GO" id="GO:0016747">
    <property type="term" value="F:acyltransferase activity, transferring groups other than amino-acyl groups"/>
    <property type="evidence" value="ECO:0007669"/>
    <property type="project" value="InterPro"/>
</dbReference>
<dbReference type="SUPFAM" id="SSF55729">
    <property type="entry name" value="Acyl-CoA N-acyltransferases (Nat)"/>
    <property type="match status" value="1"/>
</dbReference>
<dbReference type="AlphaFoldDB" id="V6IYE9"/>
<organism evidence="2 3">
    <name type="scientific">Sporolactobacillus laevolacticus DSM 442</name>
    <dbReference type="NCBI Taxonomy" id="1395513"/>
    <lineage>
        <taxon>Bacteria</taxon>
        <taxon>Bacillati</taxon>
        <taxon>Bacillota</taxon>
        <taxon>Bacilli</taxon>
        <taxon>Bacillales</taxon>
        <taxon>Sporolactobacillaceae</taxon>
        <taxon>Sporolactobacillus</taxon>
    </lineage>
</organism>
<gene>
    <name evidence="2" type="ORF">P343_07470</name>
</gene>
<feature type="domain" description="N-acetyltransferase" evidence="1">
    <location>
        <begin position="7"/>
        <end position="151"/>
    </location>
</feature>
<proteinExistence type="predicted"/>
<dbReference type="PATRIC" id="fig|1395513.3.peg.1519"/>
<comment type="caution">
    <text evidence="2">The sequence shown here is derived from an EMBL/GenBank/DDBJ whole genome shotgun (WGS) entry which is preliminary data.</text>
</comment>
<dbReference type="RefSeq" id="WP_023509769.1">
    <property type="nucleotide sequence ID" value="NZ_AWTC01000005.1"/>
</dbReference>
<evidence type="ECO:0000259" key="1">
    <source>
        <dbReference type="PROSITE" id="PS51186"/>
    </source>
</evidence>
<evidence type="ECO:0000313" key="2">
    <source>
        <dbReference type="EMBL" id="EST12457.1"/>
    </source>
</evidence>
<dbReference type="STRING" id="1395513.P343_07470"/>
<dbReference type="eggNOG" id="COG0456">
    <property type="taxonomic scope" value="Bacteria"/>
</dbReference>
<dbReference type="Proteomes" id="UP000018296">
    <property type="component" value="Unassembled WGS sequence"/>
</dbReference>
<keyword evidence="3" id="KW-1185">Reference proteome</keyword>
<dbReference type="EMBL" id="AWTC01000005">
    <property type="protein sequence ID" value="EST12457.1"/>
    <property type="molecule type" value="Genomic_DNA"/>
</dbReference>
<accession>V6IYE9</accession>
<sequence length="151" mass="17560">MRETILTDILPMTTEYLEACTELYINVFRSEPWNEDWAYDAGYQRLSDIIHTPNFLGFTVQDNGEIVGFIAGYSKVSFQGLTFYLAEFCVNNKIQGKGYGSRLLSFLEQELQKRKIHSLFLITEKNGVAHKFYGRKGYSVNEDRIIMRKTF</sequence>
<protein>
    <submittedName>
        <fullName evidence="2">GNAT family acetyltransferase</fullName>
    </submittedName>
</protein>
<keyword evidence="2" id="KW-0808">Transferase</keyword>
<dbReference type="CDD" id="cd04301">
    <property type="entry name" value="NAT_SF"/>
    <property type="match status" value="1"/>
</dbReference>
<evidence type="ECO:0000313" key="3">
    <source>
        <dbReference type="Proteomes" id="UP000018296"/>
    </source>
</evidence>